<reference evidence="1 2" key="1">
    <citation type="submission" date="2020-12" db="EMBL/GenBank/DDBJ databases">
        <title>HMF7856_wgs.fasta genome submission.</title>
        <authorList>
            <person name="Kang H."/>
            <person name="Kim H."/>
            <person name="Joh K."/>
        </authorList>
    </citation>
    <scope>NUCLEOTIDE SEQUENCE [LARGE SCALE GENOMIC DNA]</scope>
    <source>
        <strain evidence="1 2">HMF7856</strain>
    </source>
</reference>
<evidence type="ECO:0000313" key="2">
    <source>
        <dbReference type="Proteomes" id="UP000429232"/>
    </source>
</evidence>
<gene>
    <name evidence="1" type="ORF">GO620_005675</name>
</gene>
<dbReference type="RefSeq" id="WP_157523521.1">
    <property type="nucleotide sequence ID" value="NZ_CP066775.1"/>
</dbReference>
<protein>
    <submittedName>
        <fullName evidence="1">2'-5' RNA ligase family protein</fullName>
    </submittedName>
</protein>
<keyword evidence="2" id="KW-1185">Reference proteome</keyword>
<sequence>MTGCRDYNVLLRPDELLCFEISNLKGFAYSLIGEYKSRQSTAHISVMIYQRQKPYIMEQAIDNLNIRLRQMPAVKLQLNNFNFFIHKNDTFDIYAAIEPSAVSDKWFAELRKQFRISKSQLLPHISIARAISVDQFYRLWPRFRYMKCRITFHINCISILERDSLDKRLKWNIYREVFLKTKDEQMLHAI</sequence>
<keyword evidence="1" id="KW-0436">Ligase</keyword>
<accession>A0A6I4HW70</accession>
<dbReference type="Proteomes" id="UP000429232">
    <property type="component" value="Chromosome"/>
</dbReference>
<dbReference type="SUPFAM" id="SSF55144">
    <property type="entry name" value="LigT-like"/>
    <property type="match status" value="1"/>
</dbReference>
<dbReference type="KEGG" id="mgik:GO620_005675"/>
<proteinExistence type="predicted"/>
<dbReference type="Gene3D" id="3.90.1140.10">
    <property type="entry name" value="Cyclic phosphodiesterase"/>
    <property type="match status" value="1"/>
</dbReference>
<dbReference type="InterPro" id="IPR009097">
    <property type="entry name" value="Cyclic_Pdiesterase"/>
</dbReference>
<name>A0A6I4HW70_9SPHI</name>
<evidence type="ECO:0000313" key="1">
    <source>
        <dbReference type="EMBL" id="QQL50943.1"/>
    </source>
</evidence>
<dbReference type="EMBL" id="CP066775">
    <property type="protein sequence ID" value="QQL50943.1"/>
    <property type="molecule type" value="Genomic_DNA"/>
</dbReference>
<dbReference type="GO" id="GO:0016874">
    <property type="term" value="F:ligase activity"/>
    <property type="evidence" value="ECO:0007669"/>
    <property type="project" value="UniProtKB-KW"/>
</dbReference>
<organism evidence="1 2">
    <name type="scientific">Mucilaginibacter ginkgonis</name>
    <dbReference type="NCBI Taxonomy" id="2682091"/>
    <lineage>
        <taxon>Bacteria</taxon>
        <taxon>Pseudomonadati</taxon>
        <taxon>Bacteroidota</taxon>
        <taxon>Sphingobacteriia</taxon>
        <taxon>Sphingobacteriales</taxon>
        <taxon>Sphingobacteriaceae</taxon>
        <taxon>Mucilaginibacter</taxon>
    </lineage>
</organism>
<dbReference type="AlphaFoldDB" id="A0A6I4HW70"/>
<dbReference type="Pfam" id="PF13563">
    <property type="entry name" value="2_5_RNA_ligase2"/>
    <property type="match status" value="1"/>
</dbReference>